<gene>
    <name evidence="1" type="ORF">FH972_002415</name>
</gene>
<dbReference type="InterPro" id="IPR011990">
    <property type="entry name" value="TPR-like_helical_dom_sf"/>
</dbReference>
<dbReference type="Proteomes" id="UP000327013">
    <property type="component" value="Chromosome 1"/>
</dbReference>
<evidence type="ECO:0000313" key="2">
    <source>
        <dbReference type="Proteomes" id="UP000327013"/>
    </source>
</evidence>
<sequence length="657" mass="73770">MLAVGICSLFPSVKRCRSEGALLLQGLFKGLRNPSFPQILTMRKASIFLSQLSRHGIKSFAPLLSRDCVSNPSSSSSPLFSPTHLKPCAKTHSLLLKSNQFRRNQIRNMGTLTPVLVEKQDQLAQAFCSAGTAEEMLKIFKDMESCLDEQKLAMFSVILGLKLSHEGEDPEKVIPYANRALKTFEKDDPPYSEFLVLAFLCLGTTNLKLRRFAESLGYLQKAIRISNWFEANDLSGKDFCGLVYPVLNVLASVEMVIGLKKERLEHLGKLVEIKEKIFGKDSREVGVESRDLAQSYVSELYFKEALPYCLKALEIHKKQLERNSVDVAYARRLLGVIYTGLEEHEKALEQNELSRKVFSNWGQSSDLIDLEMFSANVHIVLGKYETAINTLRGVVEMTDEDSLTRASVFISMGKALHFEENIEDSKRCLEIACGILDKKEIASPVEEVVEAYVKIAMQYESMEEFETAISLLKRPLALLQKLPQEQPSKGKVNAMIGWLLLLTDKLAEAIPHLELAASILKETYGPKNFILGYIYNNLGAAYLALDSRHRCISYPSAAETFAVAKDIMDESLGPHRRESIMACQNLSTAYDFMGSYDLAIEFQQRVINAWESHGSSAEDELREAHQLLEKLNQKSHGALPNNLPFKILSVQMPYPSC</sequence>
<dbReference type="SUPFAM" id="SSF48452">
    <property type="entry name" value="TPR-like"/>
    <property type="match status" value="1"/>
</dbReference>
<dbReference type="SMART" id="SM00028">
    <property type="entry name" value="TPR"/>
    <property type="match status" value="8"/>
</dbReference>
<dbReference type="OrthoDB" id="626167at2759"/>
<dbReference type="Gene3D" id="1.25.40.10">
    <property type="entry name" value="Tetratricopeptide repeat domain"/>
    <property type="match status" value="3"/>
</dbReference>
<reference evidence="1 2" key="1">
    <citation type="submission" date="2019-06" db="EMBL/GenBank/DDBJ databases">
        <title>A chromosomal-level reference genome of Carpinus fangiana (Coryloideae, Betulaceae).</title>
        <authorList>
            <person name="Yang X."/>
            <person name="Wang Z."/>
            <person name="Zhang L."/>
            <person name="Hao G."/>
            <person name="Liu J."/>
            <person name="Yang Y."/>
        </authorList>
    </citation>
    <scope>NUCLEOTIDE SEQUENCE [LARGE SCALE GENOMIC DNA]</scope>
    <source>
        <strain evidence="1">Cfa_2016G</strain>
        <tissue evidence="1">Leaf</tissue>
    </source>
</reference>
<protein>
    <recommendedName>
        <fullName evidence="3">MalT-like TPR region domain-containing protein</fullName>
    </recommendedName>
</protein>
<dbReference type="Pfam" id="PF13424">
    <property type="entry name" value="TPR_12"/>
    <property type="match status" value="1"/>
</dbReference>
<accession>A0A5N6QHY5</accession>
<dbReference type="Pfam" id="PF13181">
    <property type="entry name" value="TPR_8"/>
    <property type="match status" value="1"/>
</dbReference>
<organism evidence="1 2">
    <name type="scientific">Carpinus fangiana</name>
    <dbReference type="NCBI Taxonomy" id="176857"/>
    <lineage>
        <taxon>Eukaryota</taxon>
        <taxon>Viridiplantae</taxon>
        <taxon>Streptophyta</taxon>
        <taxon>Embryophyta</taxon>
        <taxon>Tracheophyta</taxon>
        <taxon>Spermatophyta</taxon>
        <taxon>Magnoliopsida</taxon>
        <taxon>eudicotyledons</taxon>
        <taxon>Gunneridae</taxon>
        <taxon>Pentapetalae</taxon>
        <taxon>rosids</taxon>
        <taxon>fabids</taxon>
        <taxon>Fagales</taxon>
        <taxon>Betulaceae</taxon>
        <taxon>Carpinus</taxon>
    </lineage>
</organism>
<proteinExistence type="predicted"/>
<evidence type="ECO:0000313" key="1">
    <source>
        <dbReference type="EMBL" id="KAE7997813.1"/>
    </source>
</evidence>
<dbReference type="EMBL" id="CM017321">
    <property type="protein sequence ID" value="KAE7997813.1"/>
    <property type="molecule type" value="Genomic_DNA"/>
</dbReference>
<dbReference type="InterPro" id="IPR019734">
    <property type="entry name" value="TPR_rpt"/>
</dbReference>
<dbReference type="PANTHER" id="PTHR47459:SF1">
    <property type="entry name" value="KINESIN LIGHT CHAIN-RELATED"/>
    <property type="match status" value="1"/>
</dbReference>
<name>A0A5N6QHY5_9ROSI</name>
<dbReference type="AlphaFoldDB" id="A0A5N6QHY5"/>
<dbReference type="PANTHER" id="PTHR47459">
    <property type="entry name" value="KINESIN LIGHT CHAIN-RELATED"/>
    <property type="match status" value="1"/>
</dbReference>
<keyword evidence="2" id="KW-1185">Reference proteome</keyword>
<evidence type="ECO:0008006" key="3">
    <source>
        <dbReference type="Google" id="ProtNLM"/>
    </source>
</evidence>